<evidence type="ECO:0000256" key="2">
    <source>
        <dbReference type="ARBA" id="ARBA00022679"/>
    </source>
</evidence>
<reference evidence="3 4" key="1">
    <citation type="submission" date="2015-06" db="EMBL/GenBank/DDBJ databases">
        <title>New insights into the roles of widespread benthic archaea in carbon and nitrogen cycling.</title>
        <authorList>
            <person name="Lazar C.S."/>
            <person name="Baker B.J."/>
            <person name="Seitz K.W."/>
            <person name="Hyde A.S."/>
            <person name="Dick G.J."/>
            <person name="Hinrichs K.-U."/>
            <person name="Teske A.P."/>
        </authorList>
    </citation>
    <scope>NUCLEOTIDE SEQUENCE [LARGE SCALE GENOMIC DNA]</scope>
    <source>
        <strain evidence="3">SG8-32-1</strain>
    </source>
</reference>
<organism evidence="3 4">
    <name type="scientific">miscellaneous Crenarchaeota group-1 archaeon SG8-32-1</name>
    <dbReference type="NCBI Taxonomy" id="1685124"/>
    <lineage>
        <taxon>Archaea</taxon>
        <taxon>Candidatus Bathyarchaeota</taxon>
        <taxon>MCG-1</taxon>
    </lineage>
</organism>
<dbReference type="SUPFAM" id="SSF52467">
    <property type="entry name" value="DHS-like NAD/FAD-binding domain"/>
    <property type="match status" value="1"/>
</dbReference>
<dbReference type="GO" id="GO:0005737">
    <property type="term" value="C:cytoplasm"/>
    <property type="evidence" value="ECO:0007669"/>
    <property type="project" value="TreeGrafter"/>
</dbReference>
<name>A0A0M0BM59_9ARCH</name>
<dbReference type="PANTHER" id="PTHR11703">
    <property type="entry name" value="DEOXYHYPUSINE SYNTHASE"/>
    <property type="match status" value="1"/>
</dbReference>
<dbReference type="InterPro" id="IPR029035">
    <property type="entry name" value="DHS-like_NAD/FAD-binding_dom"/>
</dbReference>
<evidence type="ECO:0000313" key="4">
    <source>
        <dbReference type="Proteomes" id="UP000037237"/>
    </source>
</evidence>
<dbReference type="PATRIC" id="fig|1685124.3.peg.1202"/>
<proteinExistence type="inferred from homology"/>
<dbReference type="InterPro" id="IPR002773">
    <property type="entry name" value="Deoxyhypusine_synthase"/>
</dbReference>
<comment type="similarity">
    <text evidence="1">Belongs to the deoxyhypusine synthase family.</text>
</comment>
<dbReference type="Gene3D" id="3.40.910.10">
    <property type="entry name" value="Deoxyhypusine synthase"/>
    <property type="match status" value="1"/>
</dbReference>
<dbReference type="InterPro" id="IPR036982">
    <property type="entry name" value="Deoxyhypusine_synthase_sf"/>
</dbReference>
<keyword evidence="2" id="KW-0808">Transferase</keyword>
<dbReference type="EMBL" id="LFWU01000155">
    <property type="protein sequence ID" value="KON29484.1"/>
    <property type="molecule type" value="Genomic_DNA"/>
</dbReference>
<dbReference type="AlphaFoldDB" id="A0A0M0BM59"/>
<sequence length="90" mass="9526">SKKVGMIILGGGWPKHYALFANTFREGVDSAIQITMDRPEPGGLSGATLKEAISWGKVKPEGKEVTLICDATIAFPLIVASALETIGKAR</sequence>
<accession>A0A0M0BM59</accession>
<dbReference type="Proteomes" id="UP000037237">
    <property type="component" value="Unassembled WGS sequence"/>
</dbReference>
<dbReference type="PANTHER" id="PTHR11703:SF2">
    <property type="entry name" value="DEOXYHYPUSINE SYNTHASE-LIKE PROTEIN"/>
    <property type="match status" value="1"/>
</dbReference>
<protein>
    <submittedName>
        <fullName evidence="3">Deoxyhypusine synthase</fullName>
    </submittedName>
</protein>
<evidence type="ECO:0000256" key="1">
    <source>
        <dbReference type="ARBA" id="ARBA00009892"/>
    </source>
</evidence>
<evidence type="ECO:0000313" key="3">
    <source>
        <dbReference type="EMBL" id="KON29484.1"/>
    </source>
</evidence>
<gene>
    <name evidence="3" type="ORF">AC477_05845</name>
</gene>
<comment type="caution">
    <text evidence="3">The sequence shown here is derived from an EMBL/GenBank/DDBJ whole genome shotgun (WGS) entry which is preliminary data.</text>
</comment>
<dbReference type="GO" id="GO:0034038">
    <property type="term" value="F:deoxyhypusine synthase activity"/>
    <property type="evidence" value="ECO:0007669"/>
    <property type="project" value="TreeGrafter"/>
</dbReference>
<dbReference type="Pfam" id="PF01916">
    <property type="entry name" value="DS"/>
    <property type="match status" value="1"/>
</dbReference>
<feature type="non-terminal residue" evidence="3">
    <location>
        <position position="1"/>
    </location>
</feature>